<gene>
    <name evidence="2" type="ORF">BD289DRAFT_49260</name>
</gene>
<name>A0A2T3AIK6_9PEZI</name>
<dbReference type="InParanoid" id="A0A2T3AIK6"/>
<keyword evidence="3" id="KW-1185">Reference proteome</keyword>
<protein>
    <submittedName>
        <fullName evidence="2">Uncharacterized protein</fullName>
    </submittedName>
</protein>
<dbReference type="AlphaFoldDB" id="A0A2T3AIK6"/>
<proteinExistence type="predicted"/>
<sequence>MLGVGASKVLLVGWYSKPELNHESCSPSRLVVPLGGFFPLLLFFFLLLAFCYRICKGCGVVMGQCSVLEIRRVFDFGCAQGYNHSDPVPEAGSLEARGPPSSESIAVAQVIWKDMDGGAETGTGADSCAIRARHEAGIQVQESEMRQLIV</sequence>
<keyword evidence="1" id="KW-0812">Transmembrane</keyword>
<dbReference type="Proteomes" id="UP000241462">
    <property type="component" value="Unassembled WGS sequence"/>
</dbReference>
<evidence type="ECO:0000313" key="2">
    <source>
        <dbReference type="EMBL" id="PSR99285.1"/>
    </source>
</evidence>
<organism evidence="2 3">
    <name type="scientific">Coniella lustricola</name>
    <dbReference type="NCBI Taxonomy" id="2025994"/>
    <lineage>
        <taxon>Eukaryota</taxon>
        <taxon>Fungi</taxon>
        <taxon>Dikarya</taxon>
        <taxon>Ascomycota</taxon>
        <taxon>Pezizomycotina</taxon>
        <taxon>Sordariomycetes</taxon>
        <taxon>Sordariomycetidae</taxon>
        <taxon>Diaporthales</taxon>
        <taxon>Schizoparmaceae</taxon>
        <taxon>Coniella</taxon>
    </lineage>
</organism>
<evidence type="ECO:0000256" key="1">
    <source>
        <dbReference type="SAM" id="Phobius"/>
    </source>
</evidence>
<evidence type="ECO:0000313" key="3">
    <source>
        <dbReference type="Proteomes" id="UP000241462"/>
    </source>
</evidence>
<keyword evidence="1" id="KW-0472">Membrane</keyword>
<reference evidence="2 3" key="1">
    <citation type="journal article" date="2018" name="Mycol. Prog.">
        <title>Coniella lustricola, a new species from submerged detritus.</title>
        <authorList>
            <person name="Raudabaugh D.B."/>
            <person name="Iturriaga T."/>
            <person name="Carver A."/>
            <person name="Mondo S."/>
            <person name="Pangilinan J."/>
            <person name="Lipzen A."/>
            <person name="He G."/>
            <person name="Amirebrahimi M."/>
            <person name="Grigoriev I.V."/>
            <person name="Miller A.N."/>
        </authorList>
    </citation>
    <scope>NUCLEOTIDE SEQUENCE [LARGE SCALE GENOMIC DNA]</scope>
    <source>
        <strain evidence="2 3">B22-T-1</strain>
    </source>
</reference>
<dbReference type="EMBL" id="KZ678385">
    <property type="protein sequence ID" value="PSR99285.1"/>
    <property type="molecule type" value="Genomic_DNA"/>
</dbReference>
<feature type="transmembrane region" description="Helical" evidence="1">
    <location>
        <begin position="30"/>
        <end position="52"/>
    </location>
</feature>
<accession>A0A2T3AIK6</accession>
<keyword evidence="1" id="KW-1133">Transmembrane helix</keyword>